<feature type="compositionally biased region" description="Basic and acidic residues" evidence="1">
    <location>
        <begin position="125"/>
        <end position="135"/>
    </location>
</feature>
<organism evidence="2">
    <name type="scientific">uncultured Solirubrobacteraceae bacterium</name>
    <dbReference type="NCBI Taxonomy" id="1162706"/>
    <lineage>
        <taxon>Bacteria</taxon>
        <taxon>Bacillati</taxon>
        <taxon>Actinomycetota</taxon>
        <taxon>Thermoleophilia</taxon>
        <taxon>Solirubrobacterales</taxon>
        <taxon>Solirubrobacteraceae</taxon>
        <taxon>environmental samples</taxon>
    </lineage>
</organism>
<feature type="compositionally biased region" description="Basic residues" evidence="1">
    <location>
        <begin position="21"/>
        <end position="42"/>
    </location>
</feature>
<proteinExistence type="predicted"/>
<sequence>EAPDQPRRRGDPDHRAVLPGRRVRRVRRGGVHGQGRGRRGRRAGGLLHGRDRHPVPSHLQLRAGQEGRVLRGQAVQGGLQGPRRDDPGPDVRQGRPRRHDDAAVVHPAREGAVRHRRGGVLPARPLDDRAADPRQGRLAAGLARGPRGQEGGDLPADDALRRRGGRDPRGHGEEHPRVLRPAGDGRRGPAAHARAGGRRVHRGADDLSAPGGQEAQGDLQRAGGLRGGLRRPGRGQRRLHRADGLHRGERRVHQGPRRGHPGRVGQVQRGSGRGERGGLRGLGRAGRAARGGRRRPGPQGHPEERADHHGPRRRDLDEDVPAPAGVRLHQGGAGGPEEALRRRRGRV</sequence>
<feature type="compositionally biased region" description="Basic and acidic residues" evidence="1">
    <location>
        <begin position="1"/>
        <end position="16"/>
    </location>
</feature>
<reference evidence="2" key="1">
    <citation type="submission" date="2020-02" db="EMBL/GenBank/DDBJ databases">
        <authorList>
            <person name="Meier V. D."/>
        </authorList>
    </citation>
    <scope>NUCLEOTIDE SEQUENCE</scope>
    <source>
        <strain evidence="2">AVDCRST_MAG13</strain>
    </source>
</reference>
<evidence type="ECO:0000256" key="1">
    <source>
        <dbReference type="SAM" id="MobiDB-lite"/>
    </source>
</evidence>
<feature type="compositionally biased region" description="Basic and acidic residues" evidence="1">
    <location>
        <begin position="82"/>
        <end position="113"/>
    </location>
</feature>
<feature type="non-terminal residue" evidence="2">
    <location>
        <position position="1"/>
    </location>
</feature>
<accession>A0A6J4SNW6</accession>
<feature type="compositionally biased region" description="Basic residues" evidence="1">
    <location>
        <begin position="228"/>
        <end position="240"/>
    </location>
</feature>
<feature type="compositionally biased region" description="Basic residues" evidence="1">
    <location>
        <begin position="248"/>
        <end position="261"/>
    </location>
</feature>
<feature type="compositionally biased region" description="Basic and acidic residues" evidence="1">
    <location>
        <begin position="301"/>
        <end position="316"/>
    </location>
</feature>
<evidence type="ECO:0000313" key="2">
    <source>
        <dbReference type="EMBL" id="CAA9498996.1"/>
    </source>
</evidence>
<gene>
    <name evidence="2" type="ORF">AVDCRST_MAG13-2140</name>
</gene>
<dbReference type="EMBL" id="CADCVO010000343">
    <property type="protein sequence ID" value="CAA9498996.1"/>
    <property type="molecule type" value="Genomic_DNA"/>
</dbReference>
<dbReference type="AlphaFoldDB" id="A0A6J4SNW6"/>
<name>A0A6J4SNW6_9ACTN</name>
<protein>
    <submittedName>
        <fullName evidence="2">Uncharacterized protein</fullName>
    </submittedName>
</protein>
<feature type="non-terminal residue" evidence="2">
    <location>
        <position position="347"/>
    </location>
</feature>
<feature type="region of interest" description="Disordered" evidence="1">
    <location>
        <begin position="1"/>
        <end position="347"/>
    </location>
</feature>
<feature type="compositionally biased region" description="Basic and acidic residues" evidence="1">
    <location>
        <begin position="158"/>
        <end position="187"/>
    </location>
</feature>